<sequence length="1343" mass="149275">MNATESGSMGMAQPHNTVVGTRFTTQAPSLVTERANATPLFAVYRELVNCVAVWGGGRLRSDAGPTAATAAQQRRSSAPTTPSDGDSRRHVLVDEALGNASSNTNETQTTQTRDGPRRRDAVAMTSVVRGNDGVSVAAPTPSWIEAEMEAFFDVALARAIQERETNLVNVMHECFQQQLGEQHRALDTQRQLTTSLSARVQSYEKEMTHMQSKIDRRVAENNALRKDFYKQLLMLRELVNKHKSDPRTLRALDEVITTITLGKEKAAAFAAEAANSNHGKRSADTRDQDGLRGDGSGVSQSNSLTVRREKEKWEERAREAMMECQQLQEQVLLLRQQIDEGGSEGSHWFSSAQFGLGERQRIIDAVYKGRCSWENVGDAVVELLNNDMIWEAVEDSAYREKTRVSRGFEAMLLRAEVSSEAVDDLDLDPDVDGVGGSSRRTLNRRRSAFSQGGRLVLCRSCNGCGYIDATAMQNGDDLPEENDSYLRKTLAQVLELKTALEKANQQTVQAEDALRKVVMEGSSIKERLERIEFIKAHGVDSGLQTGLDAEEEIDIDEIMSTYSSGESSGSGAMGSSRLARRNDGRWKQYEHLIVELKNSVTERDTGLAELRSTLSNFQSKLVAVQKDSQQEQVRHQQEVQTLKASLALAMKSRNDAIEEKQAAMKVMLKKMNTKSSKLSAALFSAKKVTESDASSDDDTQSQKSNNSSDNTDDVAKDECDDEADEVKRSELIARRYSDAISRVQQEYDEQQRALKQTEVQLTEETDKRKRTNSIMLGNIAVTMTSHPRDLFKALSTAHNELTNLRRSSQRSSALQTDRLLTLTTHLAHMSEELCMVRKRTNTEIEYWKLECEKLHNTNKMGSAIALHAPSGATGLPSHYRKKIVRKILSEQEVLQRQRARYSRSFSPPDSSALSTGASSFESYNPEVAENDGWAGYSTYVDDNGHVVHFVEVEIDDDPQSSQEMSLNPSAVPTTTNAMIANTTSTGYSGPHASNQSERRSELTIQIPQPMPLDTEDSPNQQETRLTTVARPTHSAAIDRDPQVIAQLRDLLNHISTTRQALALTNWRILLSHLRAQREERRLDYISHQFKQAVAAGKLGSSQSLPTSVRCTIQKLVQTRELALDTAIHDRDSLRRNVRRAQAHLIHGVSSILTTLSRKANGRVQVPEAPYIIHTDPQRSPPRNPPSPVYRGRPIYPTTPINLSEIPDTQQVPTPSFPFNPADGGGENVFYQKTPPVSASSSPAKSFVSSTLAVNNQLPSLFENDNRFPQRATTFVPAGDSEEKSLTHSTSTILHPSRSPASSPSKSSILLDARRRPTRSADLQWTKSIVYLNARLDHNRRQLA</sequence>
<feature type="region of interest" description="Disordered" evidence="2">
    <location>
        <begin position="980"/>
        <end position="1001"/>
    </location>
</feature>
<keyword evidence="4" id="KW-1185">Reference proteome</keyword>
<feature type="coiled-coil region" evidence="1">
    <location>
        <begin position="310"/>
        <end position="337"/>
    </location>
</feature>
<feature type="compositionally biased region" description="Low complexity" evidence="2">
    <location>
        <begin position="1295"/>
        <end position="1307"/>
    </location>
</feature>
<feature type="region of interest" description="Disordered" evidence="2">
    <location>
        <begin position="688"/>
        <end position="725"/>
    </location>
</feature>
<dbReference type="EMBL" id="SPLM01000072">
    <property type="protein sequence ID" value="TMW63572.1"/>
    <property type="molecule type" value="Genomic_DNA"/>
</dbReference>
<feature type="coiled-coil region" evidence="1">
    <location>
        <begin position="486"/>
        <end position="520"/>
    </location>
</feature>
<feature type="region of interest" description="Disordered" evidence="2">
    <location>
        <begin position="1274"/>
        <end position="1312"/>
    </location>
</feature>
<feature type="region of interest" description="Disordered" evidence="2">
    <location>
        <begin position="1172"/>
        <end position="1243"/>
    </location>
</feature>
<protein>
    <submittedName>
        <fullName evidence="3">Uncharacterized protein</fullName>
    </submittedName>
</protein>
<evidence type="ECO:0000313" key="3">
    <source>
        <dbReference type="EMBL" id="TMW63572.1"/>
    </source>
</evidence>
<feature type="region of interest" description="Disordered" evidence="2">
    <location>
        <begin position="899"/>
        <end position="918"/>
    </location>
</feature>
<reference evidence="3" key="1">
    <citation type="submission" date="2019-03" db="EMBL/GenBank/DDBJ databases">
        <title>Long read genome sequence of the mycoparasitic Pythium oligandrum ATCC 38472 isolated from sugarbeet rhizosphere.</title>
        <authorList>
            <person name="Gaulin E."/>
        </authorList>
    </citation>
    <scope>NUCLEOTIDE SEQUENCE</scope>
    <source>
        <strain evidence="3">ATCC 38472_TT</strain>
    </source>
</reference>
<dbReference type="OrthoDB" id="72741at2759"/>
<feature type="coiled-coil region" evidence="1">
    <location>
        <begin position="733"/>
        <end position="767"/>
    </location>
</feature>
<comment type="caution">
    <text evidence="3">The sequence shown here is derived from an EMBL/GenBank/DDBJ whole genome shotgun (WGS) entry which is preliminary data.</text>
</comment>
<feature type="compositionally biased region" description="Basic and acidic residues" evidence="2">
    <location>
        <begin position="281"/>
        <end position="292"/>
    </location>
</feature>
<evidence type="ECO:0000256" key="1">
    <source>
        <dbReference type="SAM" id="Coils"/>
    </source>
</evidence>
<feature type="region of interest" description="Disordered" evidence="2">
    <location>
        <begin position="272"/>
        <end position="309"/>
    </location>
</feature>
<feature type="compositionally biased region" description="Low complexity" evidence="2">
    <location>
        <begin position="1232"/>
        <end position="1243"/>
    </location>
</feature>
<gene>
    <name evidence="3" type="ORF">Poli38472_002513</name>
</gene>
<evidence type="ECO:0000313" key="4">
    <source>
        <dbReference type="Proteomes" id="UP000794436"/>
    </source>
</evidence>
<keyword evidence="1" id="KW-0175">Coiled coil</keyword>
<feature type="compositionally biased region" description="Polar residues" evidence="2">
    <location>
        <begin position="1198"/>
        <end position="1213"/>
    </location>
</feature>
<proteinExistence type="predicted"/>
<feature type="region of interest" description="Disordered" evidence="2">
    <location>
        <begin position="59"/>
        <end position="119"/>
    </location>
</feature>
<feature type="compositionally biased region" description="Low complexity" evidence="2">
    <location>
        <begin position="101"/>
        <end position="112"/>
    </location>
</feature>
<name>A0A8K1FL81_PYTOL</name>
<feature type="compositionally biased region" description="Low complexity" evidence="2">
    <location>
        <begin position="65"/>
        <end position="79"/>
    </location>
</feature>
<accession>A0A8K1FL81</accession>
<organism evidence="3 4">
    <name type="scientific">Pythium oligandrum</name>
    <name type="common">Mycoparasitic fungus</name>
    <dbReference type="NCBI Taxonomy" id="41045"/>
    <lineage>
        <taxon>Eukaryota</taxon>
        <taxon>Sar</taxon>
        <taxon>Stramenopiles</taxon>
        <taxon>Oomycota</taxon>
        <taxon>Peronosporomycetes</taxon>
        <taxon>Pythiales</taxon>
        <taxon>Pythiaceae</taxon>
        <taxon>Pythium</taxon>
    </lineage>
</organism>
<feature type="compositionally biased region" description="Pro residues" evidence="2">
    <location>
        <begin position="1178"/>
        <end position="1187"/>
    </location>
</feature>
<feature type="compositionally biased region" description="Polar residues" evidence="2">
    <location>
        <begin position="903"/>
        <end position="918"/>
    </location>
</feature>
<feature type="compositionally biased region" description="Polar residues" evidence="2">
    <location>
        <begin position="980"/>
        <end position="995"/>
    </location>
</feature>
<evidence type="ECO:0000256" key="2">
    <source>
        <dbReference type="SAM" id="MobiDB-lite"/>
    </source>
</evidence>
<dbReference type="Proteomes" id="UP000794436">
    <property type="component" value="Unassembled WGS sequence"/>
</dbReference>